<dbReference type="RefSeq" id="WP_117713457.1">
    <property type="nucleotide sequence ID" value="NZ_CAXVJK010000014.1"/>
</dbReference>
<evidence type="ECO:0000313" key="1">
    <source>
        <dbReference type="EMBL" id="KAB4109002.1"/>
    </source>
</evidence>
<dbReference type="Proteomes" id="UP000438773">
    <property type="component" value="Unassembled WGS sequence"/>
</dbReference>
<accession>A0A6I0JI86</accession>
<dbReference type="EMBL" id="WCUP01000007">
    <property type="protein sequence ID" value="KAB4109002.1"/>
    <property type="molecule type" value="Genomic_DNA"/>
</dbReference>
<evidence type="ECO:0000313" key="4">
    <source>
        <dbReference type="Proteomes" id="UP000441711"/>
    </source>
</evidence>
<gene>
    <name evidence="1" type="ORF">GAQ70_10625</name>
    <name evidence="2" type="ORF">GAQ75_09385</name>
</gene>
<sequence length="363" mass="42559">MTNILIEGEHISSYDLTVIAFERYSKHIPIDVRPILTRHITREDIKWCDIFLSVRGSNPLSEYLCRYAKKNNRKVILVLDDDLLEYTSNEHRLYEKIRKQSLRSVISLSDVILTPSIYLGEKYKKQFSRGYVLINTVVEPEDFKTNHIDDSKVRLVYASGHMYHFQQLIMPILKKVFEKYGDKISLTIIGVKPDLTDKSIPMEFVPQMQLHEYREFMKTRSFDIGFAPLIDTEMTRSKYFNKYLEYTIQGICGIYSNNLPYSSAVKNGVNGILAENSPEFWYEAICKLIDTPDLRKECVINAQNELKANFSIRNILNHLCTDFPDLVTYKANNNIKFGFKMPSFPLFLTIELIRRILKRLIWF</sequence>
<dbReference type="GO" id="GO:0016740">
    <property type="term" value="F:transferase activity"/>
    <property type="evidence" value="ECO:0007669"/>
    <property type="project" value="UniProtKB-KW"/>
</dbReference>
<dbReference type="SUPFAM" id="SSF53756">
    <property type="entry name" value="UDP-Glycosyltransferase/glycogen phosphorylase"/>
    <property type="match status" value="1"/>
</dbReference>
<evidence type="ECO:0000313" key="3">
    <source>
        <dbReference type="Proteomes" id="UP000438773"/>
    </source>
</evidence>
<protein>
    <submittedName>
        <fullName evidence="1">Glycosyltransferase family 1 protein</fullName>
    </submittedName>
</protein>
<name>A0A6I0JI86_BACUN</name>
<reference evidence="3 4" key="1">
    <citation type="journal article" date="2019" name="Nat. Med.">
        <title>A library of human gut bacterial isolates paired with longitudinal multiomics data enables mechanistic microbiome research.</title>
        <authorList>
            <person name="Poyet M."/>
            <person name="Groussin M."/>
            <person name="Gibbons S.M."/>
            <person name="Avila-Pacheco J."/>
            <person name="Jiang X."/>
            <person name="Kearney S.M."/>
            <person name="Perrotta A.R."/>
            <person name="Berdy B."/>
            <person name="Zhao S."/>
            <person name="Lieberman T.D."/>
            <person name="Swanson P.K."/>
            <person name="Smith M."/>
            <person name="Roesemann S."/>
            <person name="Alexander J.E."/>
            <person name="Rich S.A."/>
            <person name="Livny J."/>
            <person name="Vlamakis H."/>
            <person name="Clish C."/>
            <person name="Bullock K."/>
            <person name="Deik A."/>
            <person name="Scott J."/>
            <person name="Pierce K.A."/>
            <person name="Xavier R.J."/>
            <person name="Alm E.J."/>
        </authorList>
    </citation>
    <scope>NUCLEOTIDE SEQUENCE [LARGE SCALE GENOMIC DNA]</scope>
    <source>
        <strain evidence="1 4">BIOML-A36</strain>
        <strain evidence="2 3">BIOML-A37</strain>
    </source>
</reference>
<dbReference type="Proteomes" id="UP000441711">
    <property type="component" value="Unassembled WGS sequence"/>
</dbReference>
<organism evidence="1 4">
    <name type="scientific">Bacteroides uniformis</name>
    <dbReference type="NCBI Taxonomy" id="820"/>
    <lineage>
        <taxon>Bacteria</taxon>
        <taxon>Pseudomonadati</taxon>
        <taxon>Bacteroidota</taxon>
        <taxon>Bacteroidia</taxon>
        <taxon>Bacteroidales</taxon>
        <taxon>Bacteroidaceae</taxon>
        <taxon>Bacteroides</taxon>
    </lineage>
</organism>
<evidence type="ECO:0000313" key="2">
    <source>
        <dbReference type="EMBL" id="KAB4124797.1"/>
    </source>
</evidence>
<comment type="caution">
    <text evidence="1">The sequence shown here is derived from an EMBL/GenBank/DDBJ whole genome shotgun (WGS) entry which is preliminary data.</text>
</comment>
<keyword evidence="1" id="KW-0808">Transferase</keyword>
<dbReference type="Gene3D" id="3.40.50.2000">
    <property type="entry name" value="Glycogen Phosphorylase B"/>
    <property type="match status" value="1"/>
</dbReference>
<dbReference type="AlphaFoldDB" id="A0A6I0JI86"/>
<proteinExistence type="predicted"/>
<dbReference type="EMBL" id="WCUQ01000005">
    <property type="protein sequence ID" value="KAB4124797.1"/>
    <property type="molecule type" value="Genomic_DNA"/>
</dbReference>